<name>A0AAE1FHW4_PETCI</name>
<keyword evidence="4" id="KW-1185">Reference proteome</keyword>
<evidence type="ECO:0000256" key="2">
    <source>
        <dbReference type="SAM" id="MobiDB-lite"/>
    </source>
</evidence>
<protein>
    <submittedName>
        <fullName evidence="3">Uncharacterized protein</fullName>
    </submittedName>
</protein>
<gene>
    <name evidence="3" type="ORF">Pcinc_020535</name>
</gene>
<dbReference type="GO" id="GO:0071897">
    <property type="term" value="P:DNA biosynthetic process"/>
    <property type="evidence" value="ECO:0007669"/>
    <property type="project" value="UniProtKB-ARBA"/>
</dbReference>
<dbReference type="AlphaFoldDB" id="A0AAE1FHW4"/>
<organism evidence="3 4">
    <name type="scientific">Petrolisthes cinctipes</name>
    <name type="common">Flat porcelain crab</name>
    <dbReference type="NCBI Taxonomy" id="88211"/>
    <lineage>
        <taxon>Eukaryota</taxon>
        <taxon>Metazoa</taxon>
        <taxon>Ecdysozoa</taxon>
        <taxon>Arthropoda</taxon>
        <taxon>Crustacea</taxon>
        <taxon>Multicrustacea</taxon>
        <taxon>Malacostraca</taxon>
        <taxon>Eumalacostraca</taxon>
        <taxon>Eucarida</taxon>
        <taxon>Decapoda</taxon>
        <taxon>Pleocyemata</taxon>
        <taxon>Anomura</taxon>
        <taxon>Galatheoidea</taxon>
        <taxon>Porcellanidae</taxon>
        <taxon>Petrolisthes</taxon>
    </lineage>
</organism>
<dbReference type="InterPro" id="IPR050951">
    <property type="entry name" value="Retrovirus_Pol_polyprotein"/>
</dbReference>
<dbReference type="Proteomes" id="UP001286313">
    <property type="component" value="Unassembled WGS sequence"/>
</dbReference>
<sequence>MENQVEQLTALLVQQAEMARQAQEESRRREGRLNDALEQLISRQVGNPGREDSQAGAVEATPQHVKFSPSAALAPHLSSSASLREFDAWRHKFRGDQVLGDIPRTMKVVDDILAYDTRYKDHLSHVITIIQRCDKHSITLNADKFSFAKNDVVYCGYNITPQGYTADSRKGSSHFAPDALSRSPVEDCADGESGSDNKVDTQDPLHTVVSAALNAVCEDGTRLAPLKDQTLEKIRAASEKDLEYQALKERIVSGFPEHRHDLEPELRPFWGVRSLLS</sequence>
<dbReference type="EMBL" id="JAWQEG010002096">
    <property type="protein sequence ID" value="KAK3874515.1"/>
    <property type="molecule type" value="Genomic_DNA"/>
</dbReference>
<evidence type="ECO:0000313" key="3">
    <source>
        <dbReference type="EMBL" id="KAK3874515.1"/>
    </source>
</evidence>
<dbReference type="InterPro" id="IPR043128">
    <property type="entry name" value="Rev_trsase/Diguanyl_cyclase"/>
</dbReference>
<dbReference type="PANTHER" id="PTHR37984:SF5">
    <property type="entry name" value="PROTEIN NYNRIN-LIKE"/>
    <property type="match status" value="1"/>
</dbReference>
<dbReference type="PANTHER" id="PTHR37984">
    <property type="entry name" value="PROTEIN CBG26694"/>
    <property type="match status" value="1"/>
</dbReference>
<evidence type="ECO:0000313" key="4">
    <source>
        <dbReference type="Proteomes" id="UP001286313"/>
    </source>
</evidence>
<feature type="region of interest" description="Disordered" evidence="2">
    <location>
        <begin position="167"/>
        <end position="202"/>
    </location>
</feature>
<reference evidence="3" key="1">
    <citation type="submission" date="2023-10" db="EMBL/GenBank/DDBJ databases">
        <title>Genome assemblies of two species of porcelain crab, Petrolisthes cinctipes and Petrolisthes manimaculis (Anomura: Porcellanidae).</title>
        <authorList>
            <person name="Angst P."/>
        </authorList>
    </citation>
    <scope>NUCLEOTIDE SEQUENCE</scope>
    <source>
        <strain evidence="3">PB745_01</strain>
        <tissue evidence="3">Gill</tissue>
    </source>
</reference>
<dbReference type="SUPFAM" id="SSF56672">
    <property type="entry name" value="DNA/RNA polymerases"/>
    <property type="match status" value="1"/>
</dbReference>
<evidence type="ECO:0000256" key="1">
    <source>
        <dbReference type="SAM" id="Coils"/>
    </source>
</evidence>
<keyword evidence="1" id="KW-0175">Coiled coil</keyword>
<dbReference type="InterPro" id="IPR043502">
    <property type="entry name" value="DNA/RNA_pol_sf"/>
</dbReference>
<comment type="caution">
    <text evidence="3">The sequence shown here is derived from an EMBL/GenBank/DDBJ whole genome shotgun (WGS) entry which is preliminary data.</text>
</comment>
<dbReference type="Gene3D" id="3.30.70.270">
    <property type="match status" value="1"/>
</dbReference>
<feature type="coiled-coil region" evidence="1">
    <location>
        <begin position="5"/>
        <end position="39"/>
    </location>
</feature>
<accession>A0AAE1FHW4</accession>
<proteinExistence type="predicted"/>